<reference evidence="1" key="1">
    <citation type="submission" date="2018-02" db="EMBL/GenBank/DDBJ databases">
        <title>Rhizophora mucronata_Transcriptome.</title>
        <authorList>
            <person name="Meera S.P."/>
            <person name="Sreeshan A."/>
            <person name="Augustine A."/>
        </authorList>
    </citation>
    <scope>NUCLEOTIDE SEQUENCE</scope>
    <source>
        <tissue evidence="1">Leaf</tissue>
    </source>
</reference>
<proteinExistence type="predicted"/>
<protein>
    <submittedName>
        <fullName evidence="1">Uncharacterized protein</fullName>
    </submittedName>
</protein>
<accession>A0A2P2PCR7</accession>
<dbReference type="AlphaFoldDB" id="A0A2P2PCR7"/>
<evidence type="ECO:0000313" key="1">
    <source>
        <dbReference type="EMBL" id="MBX52534.1"/>
    </source>
</evidence>
<organism evidence="1">
    <name type="scientific">Rhizophora mucronata</name>
    <name type="common">Asiatic mangrove</name>
    <dbReference type="NCBI Taxonomy" id="61149"/>
    <lineage>
        <taxon>Eukaryota</taxon>
        <taxon>Viridiplantae</taxon>
        <taxon>Streptophyta</taxon>
        <taxon>Embryophyta</taxon>
        <taxon>Tracheophyta</taxon>
        <taxon>Spermatophyta</taxon>
        <taxon>Magnoliopsida</taxon>
        <taxon>eudicotyledons</taxon>
        <taxon>Gunneridae</taxon>
        <taxon>Pentapetalae</taxon>
        <taxon>rosids</taxon>
        <taxon>fabids</taxon>
        <taxon>Malpighiales</taxon>
        <taxon>Rhizophoraceae</taxon>
        <taxon>Rhizophora</taxon>
    </lineage>
</organism>
<sequence length="30" mass="3567">MSFKLDVDGYHMNHLYQIGLRIHTLHARIS</sequence>
<name>A0A2P2PCR7_RHIMU</name>
<dbReference type="EMBL" id="GGEC01072050">
    <property type="protein sequence ID" value="MBX52534.1"/>
    <property type="molecule type" value="Transcribed_RNA"/>
</dbReference>